<evidence type="ECO:0000313" key="4">
    <source>
        <dbReference type="EMBL" id="QDU39310.1"/>
    </source>
</evidence>
<dbReference type="InterPro" id="IPR052710">
    <property type="entry name" value="CAAX_protease"/>
</dbReference>
<feature type="transmembrane region" description="Helical" evidence="2">
    <location>
        <begin position="207"/>
        <end position="226"/>
    </location>
</feature>
<name>A0A517ZA48_9PLAN</name>
<organism evidence="4 5">
    <name type="scientific">Maioricimonas rarisocia</name>
    <dbReference type="NCBI Taxonomy" id="2528026"/>
    <lineage>
        <taxon>Bacteria</taxon>
        <taxon>Pseudomonadati</taxon>
        <taxon>Planctomycetota</taxon>
        <taxon>Planctomycetia</taxon>
        <taxon>Planctomycetales</taxon>
        <taxon>Planctomycetaceae</taxon>
        <taxon>Maioricimonas</taxon>
    </lineage>
</organism>
<dbReference type="InterPro" id="IPR003675">
    <property type="entry name" value="Rce1/LyrA-like_dom"/>
</dbReference>
<feature type="transmembrane region" description="Helical" evidence="2">
    <location>
        <begin position="333"/>
        <end position="356"/>
    </location>
</feature>
<dbReference type="EMBL" id="CP036275">
    <property type="protein sequence ID" value="QDU39310.1"/>
    <property type="molecule type" value="Genomic_DNA"/>
</dbReference>
<sequence>MLIGRLQRHAQQRRGSASWRKPSGPGILESVGWTIGYLVAQTLVLLGFVAAVILWAAEGIPRQRNMLDAVLLELSLDSSFLLTGVSSLATVFVAILAVRLRLGRRVRSWLRFRRSRPRDVILVSGAVLPLAVLSGELYRLALIGWESLLASVPALADWQQTNSLAVIQGQIPMVPYPILIVALALGPALSEEIVFRGLIGRGLLQRYGVFFAVSLTTVLFAAAHVFPPHALATVPLGIFLHLVYLATGNLWLPIWLHFLNNALSVSLLKYTMTNEIPASPVVIVSALLYLAATVALLSWHVPRRDTEASRPVRRKPPIQGVRPSRRTVRQPSWFATQLGAATVILAFTLSFVWSALATASH</sequence>
<feature type="transmembrane region" description="Helical" evidence="2">
    <location>
        <begin position="120"/>
        <end position="141"/>
    </location>
</feature>
<accession>A0A517ZA48</accession>
<keyword evidence="2" id="KW-0472">Membrane</keyword>
<dbReference type="GO" id="GO:0080120">
    <property type="term" value="P:CAAX-box protein maturation"/>
    <property type="evidence" value="ECO:0007669"/>
    <property type="project" value="UniProtKB-ARBA"/>
</dbReference>
<feature type="transmembrane region" description="Helical" evidence="2">
    <location>
        <begin position="238"/>
        <end position="259"/>
    </location>
</feature>
<feature type="transmembrane region" description="Helical" evidence="2">
    <location>
        <begin position="174"/>
        <end position="195"/>
    </location>
</feature>
<keyword evidence="4" id="KW-0378">Hydrolase</keyword>
<dbReference type="AlphaFoldDB" id="A0A517ZA48"/>
<proteinExistence type="predicted"/>
<evidence type="ECO:0000256" key="2">
    <source>
        <dbReference type="SAM" id="Phobius"/>
    </source>
</evidence>
<dbReference type="GO" id="GO:0004175">
    <property type="term" value="F:endopeptidase activity"/>
    <property type="evidence" value="ECO:0007669"/>
    <property type="project" value="UniProtKB-ARBA"/>
</dbReference>
<protein>
    <submittedName>
        <fullName evidence="4">CAAX amino terminal protease self-immunity</fullName>
    </submittedName>
</protein>
<keyword evidence="2" id="KW-1133">Transmembrane helix</keyword>
<dbReference type="GO" id="GO:0006508">
    <property type="term" value="P:proteolysis"/>
    <property type="evidence" value="ECO:0007669"/>
    <property type="project" value="UniProtKB-KW"/>
</dbReference>
<feature type="transmembrane region" description="Helical" evidence="2">
    <location>
        <begin position="280"/>
        <end position="301"/>
    </location>
</feature>
<feature type="region of interest" description="Disordered" evidence="1">
    <location>
        <begin position="1"/>
        <end position="21"/>
    </location>
</feature>
<dbReference type="RefSeq" id="WP_197443568.1">
    <property type="nucleotide sequence ID" value="NZ_CP036275.1"/>
</dbReference>
<keyword evidence="5" id="KW-1185">Reference proteome</keyword>
<reference evidence="4 5" key="1">
    <citation type="submission" date="2019-02" db="EMBL/GenBank/DDBJ databases">
        <title>Deep-cultivation of Planctomycetes and their phenomic and genomic characterization uncovers novel biology.</title>
        <authorList>
            <person name="Wiegand S."/>
            <person name="Jogler M."/>
            <person name="Boedeker C."/>
            <person name="Pinto D."/>
            <person name="Vollmers J."/>
            <person name="Rivas-Marin E."/>
            <person name="Kohn T."/>
            <person name="Peeters S.H."/>
            <person name="Heuer A."/>
            <person name="Rast P."/>
            <person name="Oberbeckmann S."/>
            <person name="Bunk B."/>
            <person name="Jeske O."/>
            <person name="Meyerdierks A."/>
            <person name="Storesund J.E."/>
            <person name="Kallscheuer N."/>
            <person name="Luecker S."/>
            <person name="Lage O.M."/>
            <person name="Pohl T."/>
            <person name="Merkel B.J."/>
            <person name="Hornburger P."/>
            <person name="Mueller R.-W."/>
            <person name="Bruemmer F."/>
            <person name="Labrenz M."/>
            <person name="Spormann A.M."/>
            <person name="Op den Camp H."/>
            <person name="Overmann J."/>
            <person name="Amann R."/>
            <person name="Jetten M.S.M."/>
            <person name="Mascher T."/>
            <person name="Medema M.H."/>
            <person name="Devos D.P."/>
            <person name="Kaster A.-K."/>
            <person name="Ovreas L."/>
            <person name="Rohde M."/>
            <person name="Galperin M.Y."/>
            <person name="Jogler C."/>
        </authorList>
    </citation>
    <scope>NUCLEOTIDE SEQUENCE [LARGE SCALE GENOMIC DNA]</scope>
    <source>
        <strain evidence="4 5">Mal4</strain>
    </source>
</reference>
<dbReference type="Pfam" id="PF02517">
    <property type="entry name" value="Rce1-like"/>
    <property type="match status" value="1"/>
</dbReference>
<evidence type="ECO:0000259" key="3">
    <source>
        <dbReference type="Pfam" id="PF02517"/>
    </source>
</evidence>
<feature type="transmembrane region" description="Helical" evidence="2">
    <location>
        <begin position="80"/>
        <end position="100"/>
    </location>
</feature>
<feature type="domain" description="CAAX prenyl protease 2/Lysostaphin resistance protein A-like" evidence="3">
    <location>
        <begin position="177"/>
        <end position="263"/>
    </location>
</feature>
<keyword evidence="2" id="KW-0812">Transmembrane</keyword>
<dbReference type="KEGG" id="mri:Mal4_36490"/>
<keyword evidence="4" id="KW-0645">Protease</keyword>
<dbReference type="Proteomes" id="UP000320496">
    <property type="component" value="Chromosome"/>
</dbReference>
<evidence type="ECO:0000256" key="1">
    <source>
        <dbReference type="SAM" id="MobiDB-lite"/>
    </source>
</evidence>
<feature type="transmembrane region" description="Helical" evidence="2">
    <location>
        <begin position="35"/>
        <end position="57"/>
    </location>
</feature>
<gene>
    <name evidence="4" type="ORF">Mal4_36490</name>
</gene>
<dbReference type="PANTHER" id="PTHR36435:SF1">
    <property type="entry name" value="CAAX AMINO TERMINAL PROTEASE FAMILY PROTEIN"/>
    <property type="match status" value="1"/>
</dbReference>
<evidence type="ECO:0000313" key="5">
    <source>
        <dbReference type="Proteomes" id="UP000320496"/>
    </source>
</evidence>
<feature type="compositionally biased region" description="Basic residues" evidence="1">
    <location>
        <begin position="1"/>
        <end position="12"/>
    </location>
</feature>
<dbReference type="PANTHER" id="PTHR36435">
    <property type="entry name" value="SLR1288 PROTEIN"/>
    <property type="match status" value="1"/>
</dbReference>